<evidence type="ECO:0000313" key="4">
    <source>
        <dbReference type="EMBL" id="RMI35221.1"/>
    </source>
</evidence>
<keyword evidence="5" id="KW-1185">Reference proteome</keyword>
<name>A0A3M2LCI8_9NOCA</name>
<dbReference type="InterPro" id="IPR052163">
    <property type="entry name" value="DGC-Regulatory_Protein"/>
</dbReference>
<feature type="compositionally biased region" description="Polar residues" evidence="1">
    <location>
        <begin position="506"/>
        <end position="515"/>
    </location>
</feature>
<dbReference type="OrthoDB" id="23692at2"/>
<dbReference type="CDD" id="cd01949">
    <property type="entry name" value="GGDEF"/>
    <property type="match status" value="1"/>
</dbReference>
<dbReference type="SUPFAM" id="SSF55073">
    <property type="entry name" value="Nucleotide cyclase"/>
    <property type="match status" value="1"/>
</dbReference>
<protein>
    <submittedName>
        <fullName evidence="4">GGDEF domain-containing protein</fullName>
    </submittedName>
</protein>
<dbReference type="Gene3D" id="3.30.70.270">
    <property type="match status" value="1"/>
</dbReference>
<dbReference type="InterPro" id="IPR043128">
    <property type="entry name" value="Rev_trsase/Diguanyl_cyclase"/>
</dbReference>
<feature type="transmembrane region" description="Helical" evidence="2">
    <location>
        <begin position="22"/>
        <end position="40"/>
    </location>
</feature>
<evidence type="ECO:0000259" key="3">
    <source>
        <dbReference type="PROSITE" id="PS50887"/>
    </source>
</evidence>
<feature type="region of interest" description="Disordered" evidence="1">
    <location>
        <begin position="496"/>
        <end position="515"/>
    </location>
</feature>
<evidence type="ECO:0000256" key="2">
    <source>
        <dbReference type="SAM" id="Phobius"/>
    </source>
</evidence>
<keyword evidence="2" id="KW-0472">Membrane</keyword>
<dbReference type="PANTHER" id="PTHR46663">
    <property type="entry name" value="DIGUANYLATE CYCLASE DGCT-RELATED"/>
    <property type="match status" value="1"/>
</dbReference>
<dbReference type="SMART" id="SM00267">
    <property type="entry name" value="GGDEF"/>
    <property type="match status" value="1"/>
</dbReference>
<dbReference type="PANTHER" id="PTHR46663:SF4">
    <property type="entry name" value="DIGUANYLATE CYCLASE DGCT-RELATED"/>
    <property type="match status" value="1"/>
</dbReference>
<accession>A0A3M2LCI8</accession>
<dbReference type="Pfam" id="PF00990">
    <property type="entry name" value="GGDEF"/>
    <property type="match status" value="1"/>
</dbReference>
<proteinExistence type="predicted"/>
<feature type="transmembrane region" description="Helical" evidence="2">
    <location>
        <begin position="130"/>
        <end position="148"/>
    </location>
</feature>
<feature type="transmembrane region" description="Helical" evidence="2">
    <location>
        <begin position="292"/>
        <end position="309"/>
    </location>
</feature>
<dbReference type="EMBL" id="RFFH01000001">
    <property type="protein sequence ID" value="RMI35221.1"/>
    <property type="molecule type" value="Genomic_DNA"/>
</dbReference>
<dbReference type="RefSeq" id="WP_122186196.1">
    <property type="nucleotide sequence ID" value="NZ_RFFH01000001.1"/>
</dbReference>
<comment type="caution">
    <text evidence="4">The sequence shown here is derived from an EMBL/GenBank/DDBJ whole genome shotgun (WGS) entry which is preliminary data.</text>
</comment>
<feature type="transmembrane region" description="Helical" evidence="2">
    <location>
        <begin position="168"/>
        <end position="188"/>
    </location>
</feature>
<feature type="transmembrane region" description="Helical" evidence="2">
    <location>
        <begin position="76"/>
        <end position="97"/>
    </location>
</feature>
<evidence type="ECO:0000313" key="5">
    <source>
        <dbReference type="Proteomes" id="UP000279275"/>
    </source>
</evidence>
<dbReference type="InterPro" id="IPR029787">
    <property type="entry name" value="Nucleotide_cyclase"/>
</dbReference>
<feature type="domain" description="GGDEF" evidence="3">
    <location>
        <begin position="355"/>
        <end position="488"/>
    </location>
</feature>
<dbReference type="AlphaFoldDB" id="A0A3M2LCI8"/>
<dbReference type="InterPro" id="IPR000160">
    <property type="entry name" value="GGDEF_dom"/>
</dbReference>
<reference evidence="4 5" key="1">
    <citation type="submission" date="2018-10" db="EMBL/GenBank/DDBJ databases">
        <title>Isolation from cow dung.</title>
        <authorList>
            <person name="Ling L."/>
        </authorList>
    </citation>
    <scope>NUCLEOTIDE SEQUENCE [LARGE SCALE GENOMIC DNA]</scope>
    <source>
        <strain evidence="4 5">NEAU-LL90</strain>
    </source>
</reference>
<sequence>MTHSNAPANEGAGTGRGIHRQWWGPLALILLICILAPLFTATIPTIAVSLAEAAVVTAMIVIGLHRHHPAAPMPWYLLAASTVLFCTGVVLADTPGFGSGTPLLLAGYATVLVAACLWLAPRRHAHDRDLLLDSGLLGLGAVLAAWTFMISPMLHRPELTGGDLTTVIAYPLLDAGLLTVTVHSIITCTRSEQSLRLIHTGLLTLVVVDVAHQLELIGVGNPTTNRLLEAPLMLSYLLIGLAALHPTMRTVGEPHRVRPDQSRKRASAIAVILVVASLIPTFGSGLAAQDRIVVSVLLALLLIGVLVRGERAIARSSRSERRAQYQADHDMLTGLVNRSALLRMPARNRERWAGKPLCLLFIDLDGFKSINDNHGHAVGDELIANAAARIRRTIRRDDVAARYGGDEFVVLGCAGRQEAAVLAERLLAALSKPFELSVGEVTIAASIGIACSHGRGTENSVYDLLRAADSAMYQAKQNTLGYVFHEDMKAVKTARVHRVRPASGRQAGQQRQVTR</sequence>
<feature type="transmembrane region" description="Helical" evidence="2">
    <location>
        <begin position="103"/>
        <end position="121"/>
    </location>
</feature>
<feature type="transmembrane region" description="Helical" evidence="2">
    <location>
        <begin position="46"/>
        <end position="64"/>
    </location>
</feature>
<evidence type="ECO:0000256" key="1">
    <source>
        <dbReference type="SAM" id="MobiDB-lite"/>
    </source>
</evidence>
<feature type="transmembrane region" description="Helical" evidence="2">
    <location>
        <begin position="266"/>
        <end position="286"/>
    </location>
</feature>
<organism evidence="4 5">
    <name type="scientific">Nocardia stercoris</name>
    <dbReference type="NCBI Taxonomy" id="2483361"/>
    <lineage>
        <taxon>Bacteria</taxon>
        <taxon>Bacillati</taxon>
        <taxon>Actinomycetota</taxon>
        <taxon>Actinomycetes</taxon>
        <taxon>Mycobacteriales</taxon>
        <taxon>Nocardiaceae</taxon>
        <taxon>Nocardia</taxon>
    </lineage>
</organism>
<keyword evidence="2" id="KW-0812">Transmembrane</keyword>
<dbReference type="NCBIfam" id="TIGR00254">
    <property type="entry name" value="GGDEF"/>
    <property type="match status" value="1"/>
</dbReference>
<keyword evidence="2" id="KW-1133">Transmembrane helix</keyword>
<dbReference type="Proteomes" id="UP000279275">
    <property type="component" value="Unassembled WGS sequence"/>
</dbReference>
<dbReference type="PROSITE" id="PS50887">
    <property type="entry name" value="GGDEF"/>
    <property type="match status" value="1"/>
</dbReference>
<gene>
    <name evidence="4" type="ORF">EBN03_02720</name>
</gene>